<dbReference type="Pfam" id="PF01575">
    <property type="entry name" value="MaoC_dehydratas"/>
    <property type="match status" value="1"/>
</dbReference>
<dbReference type="KEGG" id="ast:Asulf_02022"/>
<dbReference type="HOGENOM" id="CLU_094876_3_0_2"/>
<evidence type="ECO:0000313" key="3">
    <source>
        <dbReference type="Proteomes" id="UP000013307"/>
    </source>
</evidence>
<dbReference type="InterPro" id="IPR002539">
    <property type="entry name" value="MaoC-like_dom"/>
</dbReference>
<dbReference type="OrthoDB" id="51509at2157"/>
<reference evidence="2 3" key="1">
    <citation type="journal article" date="2013" name="Genome Announc.">
        <title>Complete Genome Sequence of the Thermophilic and Facultatively Chemolithoautotrophic Sulfate Reducer Archaeoglobus sulfaticallidus Strain PM70-1T.</title>
        <authorList>
            <person name="Stokke R."/>
            <person name="Hocking W.P."/>
            <person name="Steinsbu B.O."/>
            <person name="Steen I.H."/>
        </authorList>
    </citation>
    <scope>NUCLEOTIDE SEQUENCE [LARGE SCALE GENOMIC DNA]</scope>
    <source>
        <strain evidence="2">PM70-1</strain>
    </source>
</reference>
<gene>
    <name evidence="2" type="ORF">Asulf_02022</name>
</gene>
<dbReference type="SUPFAM" id="SSF54637">
    <property type="entry name" value="Thioesterase/thiol ester dehydrase-isomerase"/>
    <property type="match status" value="1"/>
</dbReference>
<dbReference type="CDD" id="cd03449">
    <property type="entry name" value="R_hydratase"/>
    <property type="match status" value="1"/>
</dbReference>
<accession>N0BI74</accession>
<dbReference type="PANTHER" id="PTHR43437">
    <property type="entry name" value="HYDROXYACYL-THIOESTER DEHYDRATASE TYPE 2, MITOCHONDRIAL-RELATED"/>
    <property type="match status" value="1"/>
</dbReference>
<keyword evidence="3" id="KW-1185">Reference proteome</keyword>
<dbReference type="RefSeq" id="WP_015591583.1">
    <property type="nucleotide sequence ID" value="NC_021169.1"/>
</dbReference>
<sequence>MKNDHISKKLPDVLSQIDPEKHEKLILEIIKNLYSKIAEFKIGQKTEKTLSPGLEVTFEKRLTYADVFLFSLISGDWNVIHHSEEIAKRTKFGGRVVHGLLTTSLASALMEMLPGIVVLLSVEFQYIRPVYVGDTVRGKAVVVDRLPGNRLRVEVKFINERNEVVVKGNCMVLVWDSVNL</sequence>
<dbReference type="Proteomes" id="UP000013307">
    <property type="component" value="Chromosome"/>
</dbReference>
<dbReference type="EMBL" id="CP005290">
    <property type="protein sequence ID" value="AGK61987.1"/>
    <property type="molecule type" value="Genomic_DNA"/>
</dbReference>
<dbReference type="InterPro" id="IPR029069">
    <property type="entry name" value="HotDog_dom_sf"/>
</dbReference>
<dbReference type="AlphaFoldDB" id="N0BI74"/>
<name>N0BI74_9EURY</name>
<dbReference type="Gene3D" id="3.10.129.10">
    <property type="entry name" value="Hotdog Thioesterase"/>
    <property type="match status" value="1"/>
</dbReference>
<protein>
    <submittedName>
        <fullName evidence="2">Acyl dehydratase</fullName>
    </submittedName>
</protein>
<feature type="domain" description="MaoC-like" evidence="1">
    <location>
        <begin position="59"/>
        <end position="150"/>
    </location>
</feature>
<evidence type="ECO:0000259" key="1">
    <source>
        <dbReference type="Pfam" id="PF01575"/>
    </source>
</evidence>
<dbReference type="InterPro" id="IPR050965">
    <property type="entry name" value="UPF0336/Enoyl-CoA_hydratase"/>
</dbReference>
<dbReference type="GeneID" id="15393656"/>
<dbReference type="PANTHER" id="PTHR43437:SF3">
    <property type="entry name" value="HYDROXYACYL-THIOESTER DEHYDRATASE TYPE 2, MITOCHONDRIAL"/>
    <property type="match status" value="1"/>
</dbReference>
<proteinExistence type="predicted"/>
<dbReference type="STRING" id="387631.Asulf_02022"/>
<organism evidence="2 3">
    <name type="scientific">Archaeoglobus sulfaticallidus PM70-1</name>
    <dbReference type="NCBI Taxonomy" id="387631"/>
    <lineage>
        <taxon>Archaea</taxon>
        <taxon>Methanobacteriati</taxon>
        <taxon>Methanobacteriota</taxon>
        <taxon>Archaeoglobi</taxon>
        <taxon>Archaeoglobales</taxon>
        <taxon>Archaeoglobaceae</taxon>
        <taxon>Archaeoglobus</taxon>
    </lineage>
</organism>
<evidence type="ECO:0000313" key="2">
    <source>
        <dbReference type="EMBL" id="AGK61987.1"/>
    </source>
</evidence>
<dbReference type="GO" id="GO:0006633">
    <property type="term" value="P:fatty acid biosynthetic process"/>
    <property type="evidence" value="ECO:0007669"/>
    <property type="project" value="TreeGrafter"/>
</dbReference>
<dbReference type="GO" id="GO:0019171">
    <property type="term" value="F:(3R)-hydroxyacyl-[acyl-carrier-protein] dehydratase activity"/>
    <property type="evidence" value="ECO:0007669"/>
    <property type="project" value="TreeGrafter"/>
</dbReference>
<dbReference type="eggNOG" id="arCOG00778">
    <property type="taxonomic scope" value="Archaea"/>
</dbReference>